<keyword evidence="4" id="KW-1185">Reference proteome</keyword>
<feature type="coiled-coil region" evidence="1">
    <location>
        <begin position="161"/>
        <end position="188"/>
    </location>
</feature>
<feature type="region of interest" description="Disordered" evidence="2">
    <location>
        <begin position="379"/>
        <end position="410"/>
    </location>
</feature>
<feature type="compositionally biased region" description="Polar residues" evidence="2">
    <location>
        <begin position="218"/>
        <end position="232"/>
    </location>
</feature>
<comment type="caution">
    <text evidence="3">The sequence shown here is derived from an EMBL/GenBank/DDBJ whole genome shotgun (WGS) entry which is preliminary data.</text>
</comment>
<dbReference type="Proteomes" id="UP001321473">
    <property type="component" value="Unassembled WGS sequence"/>
</dbReference>
<feature type="compositionally biased region" description="Basic and acidic residues" evidence="2">
    <location>
        <begin position="245"/>
        <end position="260"/>
    </location>
</feature>
<keyword evidence="1" id="KW-0175">Coiled coil</keyword>
<dbReference type="AlphaFoldDB" id="A0AAQ4EIT4"/>
<name>A0AAQ4EIT4_AMBAM</name>
<evidence type="ECO:0000313" key="4">
    <source>
        <dbReference type="Proteomes" id="UP001321473"/>
    </source>
</evidence>
<evidence type="ECO:0000256" key="2">
    <source>
        <dbReference type="SAM" id="MobiDB-lite"/>
    </source>
</evidence>
<protein>
    <submittedName>
        <fullName evidence="3">Uncharacterized protein</fullName>
    </submittedName>
</protein>
<proteinExistence type="predicted"/>
<organism evidence="3 4">
    <name type="scientific">Amblyomma americanum</name>
    <name type="common">Lone star tick</name>
    <dbReference type="NCBI Taxonomy" id="6943"/>
    <lineage>
        <taxon>Eukaryota</taxon>
        <taxon>Metazoa</taxon>
        <taxon>Ecdysozoa</taxon>
        <taxon>Arthropoda</taxon>
        <taxon>Chelicerata</taxon>
        <taxon>Arachnida</taxon>
        <taxon>Acari</taxon>
        <taxon>Parasitiformes</taxon>
        <taxon>Ixodida</taxon>
        <taxon>Ixodoidea</taxon>
        <taxon>Ixodidae</taxon>
        <taxon>Amblyomminae</taxon>
        <taxon>Amblyomma</taxon>
    </lineage>
</organism>
<accession>A0AAQ4EIT4</accession>
<evidence type="ECO:0000313" key="3">
    <source>
        <dbReference type="EMBL" id="KAK8774716.1"/>
    </source>
</evidence>
<feature type="region of interest" description="Disordered" evidence="2">
    <location>
        <begin position="206"/>
        <end position="325"/>
    </location>
</feature>
<sequence>MGMHERLCEDSEKLLRRENAALKEALAQHADVVARLQRLRAESDALREDLDDARASLCAASLEHEARQAELRRQLDSESKARKEAELRLASETAAAATMREELEARRDENGVLAAELEECRKELKAKDQELRCQVIAVRLERDEEVARIRGRMEWLQTSGHDACREQSAALQQELARAHDEIARLRENGLAPRSPVQSSALTLTQRLHKTPGKDSARSSESPGQDRNTSSAQLKMWPGALPGGRLSDREGATHDNQRDLGGKTSEGEVQNVCASPAQRRPPPPGTPQATTPASACTRSSVSYKPVSDGTVDSTRGVPDSGDGVINDQELPLAAVDVPESPELGAAARGSFRVSDLLAKSAHRRGTVPLCGAGRGREDVLNEPGDPGLGTVRGGSNRAPGAVALESPPCSEAKPKKRRLCLEVDDMFFVDA</sequence>
<reference evidence="3 4" key="1">
    <citation type="journal article" date="2023" name="Arcadia Sci">
        <title>De novo assembly of a long-read Amblyomma americanum tick genome.</title>
        <authorList>
            <person name="Chou S."/>
            <person name="Poskanzer K.E."/>
            <person name="Rollins M."/>
            <person name="Thuy-Boun P.S."/>
        </authorList>
    </citation>
    <scope>NUCLEOTIDE SEQUENCE [LARGE SCALE GENOMIC DNA]</scope>
    <source>
        <strain evidence="3">F_SG_1</strain>
        <tissue evidence="3">Salivary glands</tissue>
    </source>
</reference>
<feature type="coiled-coil region" evidence="1">
    <location>
        <begin position="8"/>
        <end position="134"/>
    </location>
</feature>
<evidence type="ECO:0000256" key="1">
    <source>
        <dbReference type="SAM" id="Coils"/>
    </source>
</evidence>
<gene>
    <name evidence="3" type="ORF">V5799_010749</name>
</gene>
<dbReference type="EMBL" id="JARKHS020015131">
    <property type="protein sequence ID" value="KAK8774716.1"/>
    <property type="molecule type" value="Genomic_DNA"/>
</dbReference>